<name>A0A1H3GIM9_9PSEU</name>
<dbReference type="OrthoDB" id="3334241at2"/>
<keyword evidence="2" id="KW-1185">Reference proteome</keyword>
<dbReference type="Proteomes" id="UP000199515">
    <property type="component" value="Unassembled WGS sequence"/>
</dbReference>
<accession>A0A1H3GIM9</accession>
<protein>
    <recommendedName>
        <fullName evidence="3">Activator of Hsp90 ATPase homolog 1-like protein</fullName>
    </recommendedName>
</protein>
<dbReference type="STRING" id="589385.SAMN05421504_104276"/>
<dbReference type="EMBL" id="FNON01000004">
    <property type="protein sequence ID" value="SDY03146.1"/>
    <property type="molecule type" value="Genomic_DNA"/>
</dbReference>
<evidence type="ECO:0000313" key="2">
    <source>
        <dbReference type="Proteomes" id="UP000199515"/>
    </source>
</evidence>
<dbReference type="Gene3D" id="3.30.530.20">
    <property type="match status" value="1"/>
</dbReference>
<sequence>MTEEPLKIEVTIAAPADEVWRAMRDPELIRRWHGWHLDSLDAEIRMIYFDDVIEDAENHVLETGGDRFSLHSAPGGTVVRLTRGPRGANPEWEAYYDDITEGWRTFLVQLRFGLERHGLAERQTVFLHGPVPGDSLRARLGVAGIDGAYTVTLPTGDTFAGEVYSRSELQIALTVDSLGLLIVADAPKPGGHCLAVLTTYGYDDFDALNERWTKWFSTVS</sequence>
<dbReference type="CDD" id="cd07814">
    <property type="entry name" value="SRPBCC_CalC_Aha1-like"/>
    <property type="match status" value="1"/>
</dbReference>
<reference evidence="1 2" key="1">
    <citation type="submission" date="2016-10" db="EMBL/GenBank/DDBJ databases">
        <authorList>
            <person name="de Groot N.N."/>
        </authorList>
    </citation>
    <scope>NUCLEOTIDE SEQUENCE [LARGE SCALE GENOMIC DNA]</scope>
    <source>
        <strain evidence="1 2">CPCC 202699</strain>
    </source>
</reference>
<gene>
    <name evidence="1" type="ORF">SAMN05421504_104276</name>
</gene>
<evidence type="ECO:0008006" key="3">
    <source>
        <dbReference type="Google" id="ProtNLM"/>
    </source>
</evidence>
<organism evidence="1 2">
    <name type="scientific">Amycolatopsis xylanica</name>
    <dbReference type="NCBI Taxonomy" id="589385"/>
    <lineage>
        <taxon>Bacteria</taxon>
        <taxon>Bacillati</taxon>
        <taxon>Actinomycetota</taxon>
        <taxon>Actinomycetes</taxon>
        <taxon>Pseudonocardiales</taxon>
        <taxon>Pseudonocardiaceae</taxon>
        <taxon>Amycolatopsis</taxon>
    </lineage>
</organism>
<evidence type="ECO:0000313" key="1">
    <source>
        <dbReference type="EMBL" id="SDY03146.1"/>
    </source>
</evidence>
<dbReference type="AlphaFoldDB" id="A0A1H3GIM9"/>
<dbReference type="SUPFAM" id="SSF55961">
    <property type="entry name" value="Bet v1-like"/>
    <property type="match status" value="1"/>
</dbReference>
<proteinExistence type="predicted"/>
<dbReference type="InterPro" id="IPR023393">
    <property type="entry name" value="START-like_dom_sf"/>
</dbReference>
<dbReference type="RefSeq" id="WP_091291036.1">
    <property type="nucleotide sequence ID" value="NZ_FNON01000004.1"/>
</dbReference>